<dbReference type="PaxDb" id="8030-ENSSSAP00000097761"/>
<reference evidence="8" key="1">
    <citation type="submission" date="2025-08" db="UniProtKB">
        <authorList>
            <consortium name="RefSeq"/>
        </authorList>
    </citation>
    <scope>IDENTIFICATION</scope>
</reference>
<keyword evidence="2 5" id="KW-0547">Nucleotide-binding</keyword>
<dbReference type="InterPro" id="IPR002423">
    <property type="entry name" value="Cpn60/GroEL/TCP-1"/>
</dbReference>
<dbReference type="SUPFAM" id="SSF48592">
    <property type="entry name" value="GroEL equatorial domain-like"/>
    <property type="match status" value="1"/>
</dbReference>
<comment type="similarity">
    <text evidence="1 5">Belongs to the TCP-1 chaperonin family.</text>
</comment>
<keyword evidence="7" id="KW-1185">Reference proteome</keyword>
<dbReference type="RefSeq" id="XP_014008445.1">
    <property type="nucleotide sequence ID" value="XM_014152970.2"/>
</dbReference>
<dbReference type="PANTHER" id="PTHR14667">
    <property type="entry name" value="BARDET-BIEDL SYNDROME 10 PROTEIN"/>
    <property type="match status" value="1"/>
</dbReference>
<feature type="region of interest" description="Disordered" evidence="6">
    <location>
        <begin position="517"/>
        <end position="579"/>
    </location>
</feature>
<organism evidence="7 8">
    <name type="scientific">Salmo salar</name>
    <name type="common">Atlantic salmon</name>
    <dbReference type="NCBI Taxonomy" id="8030"/>
    <lineage>
        <taxon>Eukaryota</taxon>
        <taxon>Metazoa</taxon>
        <taxon>Chordata</taxon>
        <taxon>Craniata</taxon>
        <taxon>Vertebrata</taxon>
        <taxon>Euteleostomi</taxon>
        <taxon>Actinopterygii</taxon>
        <taxon>Neopterygii</taxon>
        <taxon>Teleostei</taxon>
        <taxon>Protacanthopterygii</taxon>
        <taxon>Salmoniformes</taxon>
        <taxon>Salmonidae</taxon>
        <taxon>Salmoninae</taxon>
        <taxon>Salmo</taxon>
    </lineage>
</organism>
<dbReference type="InterPro" id="IPR027410">
    <property type="entry name" value="TCP-1-like_intermed_sf"/>
</dbReference>
<feature type="compositionally biased region" description="Basic residues" evidence="6">
    <location>
        <begin position="517"/>
        <end position="550"/>
    </location>
</feature>
<dbReference type="GO" id="GO:0005524">
    <property type="term" value="F:ATP binding"/>
    <property type="evidence" value="ECO:0007669"/>
    <property type="project" value="UniProtKB-KW"/>
</dbReference>
<evidence type="ECO:0000256" key="2">
    <source>
        <dbReference type="ARBA" id="ARBA00022741"/>
    </source>
</evidence>
<name>A0A1S3MZD5_SALSA</name>
<dbReference type="CTD" id="79738"/>
<keyword evidence="3 5" id="KW-0067">ATP-binding</keyword>
<dbReference type="OrthoDB" id="9393833at2759"/>
<dbReference type="GO" id="GO:0140662">
    <property type="term" value="F:ATP-dependent protein folding chaperone"/>
    <property type="evidence" value="ECO:0007669"/>
    <property type="project" value="InterPro"/>
</dbReference>
<dbReference type="Gene3D" id="3.30.260.10">
    <property type="entry name" value="TCP-1-like chaperonin intermediate domain"/>
    <property type="match status" value="1"/>
</dbReference>
<dbReference type="GeneID" id="106576085"/>
<gene>
    <name evidence="8" type="primary">bbs10</name>
</gene>
<dbReference type="AlphaFoldDB" id="A0A1S3MZD5"/>
<evidence type="ECO:0000256" key="3">
    <source>
        <dbReference type="ARBA" id="ARBA00022840"/>
    </source>
</evidence>
<dbReference type="InterPro" id="IPR027413">
    <property type="entry name" value="GROEL-like_equatorial_sf"/>
</dbReference>
<evidence type="ECO:0000313" key="8">
    <source>
        <dbReference type="RefSeq" id="XP_014008445.1"/>
    </source>
</evidence>
<dbReference type="Proteomes" id="UP001652741">
    <property type="component" value="Chromosome ssa17"/>
</dbReference>
<dbReference type="PRINTS" id="PR00304">
    <property type="entry name" value="TCOMPLEXTCP1"/>
</dbReference>
<evidence type="ECO:0000256" key="6">
    <source>
        <dbReference type="SAM" id="MobiDB-lite"/>
    </source>
</evidence>
<sequence length="720" mass="78359">MTDGGNTIINLIVEKYSYILPPVARGRHADCKRSDLPTPSEEEVSRKPKEVFPQQGSLSPSLRSWGMGMRLQPQCLQLDSVLQTVSVLEAVIRRSFGPDGGQVLFTRDTGQTLLTRHGTRILTALRVEHPLARMVVECVRRHSSVTGDGSKTFVLLLASLLREIQKHTRKARQEGAGAKRLAEALLAFGLDELSDVITVGVAPHGSSLSDPHNPGQTDTHTLCRLLSAFLHTRLSPTHAEIISQLTCELLSHWSCHGDFINEHFPALHTAVSGFPIGCSRLLEGQVIHADFSTPLPLRDHGPIRALAVTEPLEPSLLIGGTVLELGGANRGIESVCVRLGRRLDSVCVILQHLGVSLLLSSVRQSEAVLAAVGRYGVCVLECVCEEDLTLFSVLSGAQPVSDWAVIGQEHVATVTFCRPLVLGAHRFVNVGFPKAEDRGRPHSLVVCGLTEGQTEQSVCAVRDALLMLHTSWGPKHRTRATERTARTDVMEPYCAISVGGTFEFLLHHTLLQRKHRHTHSVTHRHIHSVTHRHTHSVTHRHTHSVTHRHANTPSHTDTHAPSHTDTHTSSNTDTHTLSHLDNPAVSEMLAEALLSVPRQIYSHNPRRYLEAHAHTLSCIRNHGNSPDSPEMSAVLAADGSNMVQADTGSGSMSGSGSGSGVNEVTVWSSSGSSSGVESVSCKYQLVLAVLQCLRSLLSVDTVLHANTSHTCQREEEEDDD</sequence>
<dbReference type="Gene3D" id="3.50.7.10">
    <property type="entry name" value="GroEL"/>
    <property type="match status" value="1"/>
</dbReference>
<dbReference type="Pfam" id="PF00118">
    <property type="entry name" value="Cpn60_TCP1"/>
    <property type="match status" value="1"/>
</dbReference>
<dbReference type="InterPro" id="IPR042619">
    <property type="entry name" value="BBS10"/>
</dbReference>
<evidence type="ECO:0000256" key="5">
    <source>
        <dbReference type="RuleBase" id="RU004187"/>
    </source>
</evidence>
<proteinExistence type="inferred from homology"/>
<dbReference type="STRING" id="8030.ENSSSAP00000097761"/>
<dbReference type="KEGG" id="sasa:106576085"/>
<dbReference type="PANTHER" id="PTHR14667:SF2">
    <property type="entry name" value="BARDET-BIEDL SYNDROME 10 PROTEIN"/>
    <property type="match status" value="1"/>
</dbReference>
<keyword evidence="4 5" id="KW-0143">Chaperone</keyword>
<dbReference type="InterPro" id="IPR017998">
    <property type="entry name" value="Chaperone_TCP-1"/>
</dbReference>
<evidence type="ECO:0000313" key="7">
    <source>
        <dbReference type="Proteomes" id="UP001652741"/>
    </source>
</evidence>
<dbReference type="GO" id="GO:0051131">
    <property type="term" value="P:chaperone-mediated protein complex assembly"/>
    <property type="evidence" value="ECO:0007669"/>
    <property type="project" value="InterPro"/>
</dbReference>
<feature type="region of interest" description="Disordered" evidence="6">
    <location>
        <begin position="29"/>
        <end position="57"/>
    </location>
</feature>
<accession>A0A1S3MZD5</accession>
<dbReference type="InterPro" id="IPR027409">
    <property type="entry name" value="GroEL-like_apical_dom_sf"/>
</dbReference>
<protein>
    <submittedName>
        <fullName evidence="8">BBSome complex assembly protein BBS10</fullName>
    </submittedName>
</protein>
<feature type="compositionally biased region" description="Low complexity" evidence="6">
    <location>
        <begin position="567"/>
        <end position="579"/>
    </location>
</feature>
<feature type="compositionally biased region" description="Basic and acidic residues" evidence="6">
    <location>
        <begin position="556"/>
        <end position="566"/>
    </location>
</feature>
<evidence type="ECO:0000256" key="4">
    <source>
        <dbReference type="ARBA" id="ARBA00023186"/>
    </source>
</evidence>
<dbReference type="Gene3D" id="1.10.560.10">
    <property type="entry name" value="GroEL-like equatorial domain"/>
    <property type="match status" value="1"/>
</dbReference>
<evidence type="ECO:0000256" key="1">
    <source>
        <dbReference type="ARBA" id="ARBA00008020"/>
    </source>
</evidence>